<gene>
    <name evidence="1" type="ORF">EV148_101512</name>
</gene>
<dbReference type="InterPro" id="IPR008914">
    <property type="entry name" value="PEBP"/>
</dbReference>
<evidence type="ECO:0000313" key="1">
    <source>
        <dbReference type="EMBL" id="TCO43093.1"/>
    </source>
</evidence>
<dbReference type="EMBL" id="SLWQ01000001">
    <property type="protein sequence ID" value="TCO43093.1"/>
    <property type="molecule type" value="Genomic_DNA"/>
</dbReference>
<proteinExistence type="predicted"/>
<dbReference type="CDD" id="cd00865">
    <property type="entry name" value="PEBP_bact_arch"/>
    <property type="match status" value="1"/>
</dbReference>
<dbReference type="InterPro" id="IPR036610">
    <property type="entry name" value="PEBP-like_sf"/>
</dbReference>
<keyword evidence="2" id="KW-1185">Reference proteome</keyword>
<evidence type="ECO:0000313" key="2">
    <source>
        <dbReference type="Proteomes" id="UP000294862"/>
    </source>
</evidence>
<comment type="caution">
    <text evidence="1">The sequence shown here is derived from an EMBL/GenBank/DDBJ whole genome shotgun (WGS) entry which is preliminary data.</text>
</comment>
<dbReference type="Pfam" id="PF01161">
    <property type="entry name" value="PBP"/>
    <property type="match status" value="1"/>
</dbReference>
<dbReference type="RefSeq" id="WP_131992957.1">
    <property type="nucleotide sequence ID" value="NZ_JACGXM010000002.1"/>
</dbReference>
<dbReference type="PANTHER" id="PTHR30289:SF1">
    <property type="entry name" value="PEBP (PHOSPHATIDYLETHANOLAMINE-BINDING PROTEIN) FAMILY PROTEIN"/>
    <property type="match status" value="1"/>
</dbReference>
<dbReference type="Proteomes" id="UP000294862">
    <property type="component" value="Unassembled WGS sequence"/>
</dbReference>
<dbReference type="OrthoDB" id="9797506at2"/>
<dbReference type="PANTHER" id="PTHR30289">
    <property type="entry name" value="UNCHARACTERIZED PROTEIN YBCL-RELATED"/>
    <property type="match status" value="1"/>
</dbReference>
<name>A0A4R2IEJ1_9GAMM</name>
<dbReference type="InterPro" id="IPR005247">
    <property type="entry name" value="YbhB_YbcL/LppC-like"/>
</dbReference>
<dbReference type="NCBIfam" id="TIGR00481">
    <property type="entry name" value="YbhB/YbcL family Raf kinase inhibitor-like protein"/>
    <property type="match status" value="1"/>
</dbReference>
<dbReference type="Gene3D" id="3.90.280.10">
    <property type="entry name" value="PEBP-like"/>
    <property type="match status" value="1"/>
</dbReference>
<reference evidence="1 2" key="1">
    <citation type="journal article" date="2015" name="Stand. Genomic Sci.">
        <title>Genomic Encyclopedia of Bacterial and Archaeal Type Strains, Phase III: the genomes of soil and plant-associated and newly described type strains.</title>
        <authorList>
            <person name="Whitman W.B."/>
            <person name="Woyke T."/>
            <person name="Klenk H.P."/>
            <person name="Zhou Y."/>
            <person name="Lilburn T.G."/>
            <person name="Beck B.J."/>
            <person name="De Vos P."/>
            <person name="Vandamme P."/>
            <person name="Eisen J.A."/>
            <person name="Garrity G."/>
            <person name="Hugenholtz P."/>
            <person name="Kyrpides N.C."/>
        </authorList>
    </citation>
    <scope>NUCLEOTIDE SEQUENCE [LARGE SCALE GENOMIC DNA]</scope>
    <source>
        <strain evidence="1 2">A3</strain>
    </source>
</reference>
<protein>
    <recommendedName>
        <fullName evidence="3">YbhB/YbcL family Raf kinase inhibitor-like protein</fullName>
    </recommendedName>
</protein>
<accession>A0A4R2IEJ1</accession>
<evidence type="ECO:0008006" key="3">
    <source>
        <dbReference type="Google" id="ProtNLM"/>
    </source>
</evidence>
<sequence>MRIRSDDFRDMQPIPDDCAFGRPGTADAPCVPSANRSPHLAWDQVPEGARSFVITCIDSDVPTRGDDVNQPGRRVPASLPRTDFVHWLIADIPADCRELARGSCGEGVVAHGKRTPPGPAGSCQGINDYTGWFAGDAAMAGDYLGYDGPCPPWNDERVHHYHFRIHALDVDRLGVQAGFSLAQLREAMAGHVLDEAGLTGTYTLAIALRR</sequence>
<dbReference type="SUPFAM" id="SSF49777">
    <property type="entry name" value="PEBP-like"/>
    <property type="match status" value="1"/>
</dbReference>
<dbReference type="AlphaFoldDB" id="A0A4R2IEJ1"/>
<organism evidence="1 2">
    <name type="scientific">Dokdonella fugitiva</name>
    <dbReference type="NCBI Taxonomy" id="328517"/>
    <lineage>
        <taxon>Bacteria</taxon>
        <taxon>Pseudomonadati</taxon>
        <taxon>Pseudomonadota</taxon>
        <taxon>Gammaproteobacteria</taxon>
        <taxon>Lysobacterales</taxon>
        <taxon>Rhodanobacteraceae</taxon>
        <taxon>Dokdonella</taxon>
    </lineage>
</organism>